<proteinExistence type="inferred from homology"/>
<organism evidence="8 9">
    <name type="scientific">Candidatus Portnoybacteria bacterium CG10_big_fil_rev_8_21_14_0_10_36_7</name>
    <dbReference type="NCBI Taxonomy" id="1974812"/>
    <lineage>
        <taxon>Bacteria</taxon>
        <taxon>Candidatus Portnoyibacteriota</taxon>
    </lineage>
</organism>
<keyword evidence="5 7" id="KW-0456">Lyase</keyword>
<dbReference type="EC" id="4.2.2.29" evidence="7"/>
<gene>
    <name evidence="7" type="primary">mltG</name>
    <name evidence="8" type="ORF">COU81_02875</name>
</gene>
<evidence type="ECO:0000256" key="2">
    <source>
        <dbReference type="ARBA" id="ARBA00022692"/>
    </source>
</evidence>
<protein>
    <recommendedName>
        <fullName evidence="7">Endolytic murein transglycosylase</fullName>
        <ecNumber evidence="7">4.2.2.29</ecNumber>
    </recommendedName>
    <alternativeName>
        <fullName evidence="7">Peptidoglycan lytic transglycosylase</fullName>
    </alternativeName>
    <alternativeName>
        <fullName evidence="7">Peptidoglycan polymerization terminase</fullName>
    </alternativeName>
</protein>
<keyword evidence="4 7" id="KW-0472">Membrane</keyword>
<dbReference type="CDD" id="cd08010">
    <property type="entry name" value="MltG_like"/>
    <property type="match status" value="1"/>
</dbReference>
<accession>A0A2M8KDP4</accession>
<reference evidence="9" key="1">
    <citation type="submission" date="2017-09" db="EMBL/GenBank/DDBJ databases">
        <title>Depth-based differentiation of microbial function through sediment-hosted aquifers and enrichment of novel symbionts in the deep terrestrial subsurface.</title>
        <authorList>
            <person name="Probst A.J."/>
            <person name="Ladd B."/>
            <person name="Jarett J.K."/>
            <person name="Geller-Mcgrath D.E."/>
            <person name="Sieber C.M.K."/>
            <person name="Emerson J.B."/>
            <person name="Anantharaman K."/>
            <person name="Thomas B.C."/>
            <person name="Malmstrom R."/>
            <person name="Stieglmeier M."/>
            <person name="Klingl A."/>
            <person name="Woyke T."/>
            <person name="Ryan C.M."/>
            <person name="Banfield J.F."/>
        </authorList>
    </citation>
    <scope>NUCLEOTIDE SEQUENCE [LARGE SCALE GENOMIC DNA]</scope>
</reference>
<dbReference type="Pfam" id="PF02618">
    <property type="entry name" value="YceG"/>
    <property type="match status" value="1"/>
</dbReference>
<sequence>MILAGIEFTCESVIIDIMSQKVIIIISAIFVGLLLVGALLMIIENKIYHSVAMKADEKVFIVNKGERSRDIAQQLVEQNLIASNFSFQFYLWQKGYTNYLQVGEYSLSPSMTIAQIAKKLRKGQIIESTITIPDGYNLGQIAKALNLEKDALVDYDMSTLKYDFLSNQDSLEGYLFPDTYNFQKNNLSVDTVVKTLLDNFDKKLSQPLRDEISLQGKTIQEIITLASIVQREAASVGEMPAIAGVFYNRLEIGMALQSDATVNYATGKSLRQATESDIKINSPHNTYKFKGLPPGPIASPGLDAIKAVVYSQKNNYFYFLHPNDGGPAVFSKTVEEHNKNRYIYLK</sequence>
<feature type="site" description="Important for catalytic activity" evidence="7">
    <location>
        <position position="232"/>
    </location>
</feature>
<name>A0A2M8KDP4_9BACT</name>
<evidence type="ECO:0000256" key="1">
    <source>
        <dbReference type="ARBA" id="ARBA00022475"/>
    </source>
</evidence>
<evidence type="ECO:0000256" key="7">
    <source>
        <dbReference type="HAMAP-Rule" id="MF_02065"/>
    </source>
</evidence>
<dbReference type="Gene3D" id="3.30.1490.480">
    <property type="entry name" value="Endolytic murein transglycosylase"/>
    <property type="match status" value="1"/>
</dbReference>
<dbReference type="AlphaFoldDB" id="A0A2M8KDP4"/>
<evidence type="ECO:0000313" key="9">
    <source>
        <dbReference type="Proteomes" id="UP000231450"/>
    </source>
</evidence>
<keyword evidence="2 7" id="KW-0812">Transmembrane</keyword>
<dbReference type="GO" id="GO:0009252">
    <property type="term" value="P:peptidoglycan biosynthetic process"/>
    <property type="evidence" value="ECO:0007669"/>
    <property type="project" value="UniProtKB-UniRule"/>
</dbReference>
<dbReference type="GO" id="GO:0071555">
    <property type="term" value="P:cell wall organization"/>
    <property type="evidence" value="ECO:0007669"/>
    <property type="project" value="UniProtKB-KW"/>
</dbReference>
<dbReference type="GO" id="GO:0005886">
    <property type="term" value="C:plasma membrane"/>
    <property type="evidence" value="ECO:0007669"/>
    <property type="project" value="UniProtKB-SubCell"/>
</dbReference>
<evidence type="ECO:0000256" key="6">
    <source>
        <dbReference type="ARBA" id="ARBA00023316"/>
    </source>
</evidence>
<dbReference type="NCBIfam" id="TIGR00247">
    <property type="entry name" value="endolytic transglycosylase MltG"/>
    <property type="match status" value="1"/>
</dbReference>
<comment type="catalytic activity">
    <reaction evidence="7">
        <text>a peptidoglycan chain = a peptidoglycan chain with N-acetyl-1,6-anhydromuramyl-[peptide] at the reducing end + a peptidoglycan chain with N-acetylglucosamine at the non-reducing end.</text>
        <dbReference type="EC" id="4.2.2.29"/>
    </reaction>
</comment>
<comment type="function">
    <text evidence="7">Functions as a peptidoglycan terminase that cleaves nascent peptidoglycan strands endolytically to terminate their elongation.</text>
</comment>
<dbReference type="InterPro" id="IPR003770">
    <property type="entry name" value="MLTG-like"/>
</dbReference>
<comment type="similarity">
    <text evidence="7">Belongs to the transglycosylase MltG family.</text>
</comment>
<keyword evidence="3 7" id="KW-1133">Transmembrane helix</keyword>
<dbReference type="Proteomes" id="UP000231450">
    <property type="component" value="Unassembled WGS sequence"/>
</dbReference>
<dbReference type="PANTHER" id="PTHR30518">
    <property type="entry name" value="ENDOLYTIC MUREIN TRANSGLYCOSYLASE"/>
    <property type="match status" value="1"/>
</dbReference>
<evidence type="ECO:0000256" key="5">
    <source>
        <dbReference type="ARBA" id="ARBA00023239"/>
    </source>
</evidence>
<dbReference type="GO" id="GO:0008932">
    <property type="term" value="F:lytic endotransglycosylase activity"/>
    <property type="evidence" value="ECO:0007669"/>
    <property type="project" value="UniProtKB-UniRule"/>
</dbReference>
<evidence type="ECO:0000313" key="8">
    <source>
        <dbReference type="EMBL" id="PJE58035.1"/>
    </source>
</evidence>
<evidence type="ECO:0000256" key="3">
    <source>
        <dbReference type="ARBA" id="ARBA00022989"/>
    </source>
</evidence>
<keyword evidence="6 7" id="KW-0961">Cell wall biogenesis/degradation</keyword>
<feature type="transmembrane region" description="Helical" evidence="7">
    <location>
        <begin position="22"/>
        <end position="43"/>
    </location>
</feature>
<comment type="subcellular location">
    <subcellularLocation>
        <location evidence="7">Cell membrane</location>
        <topology evidence="7">Single-pass membrane protein</topology>
    </subcellularLocation>
</comment>
<evidence type="ECO:0000256" key="4">
    <source>
        <dbReference type="ARBA" id="ARBA00023136"/>
    </source>
</evidence>
<keyword evidence="1 7" id="KW-1003">Cell membrane</keyword>
<dbReference type="EMBL" id="PFDW01000061">
    <property type="protein sequence ID" value="PJE58035.1"/>
    <property type="molecule type" value="Genomic_DNA"/>
</dbReference>
<comment type="caution">
    <text evidence="8">The sequence shown here is derived from an EMBL/GenBank/DDBJ whole genome shotgun (WGS) entry which is preliminary data.</text>
</comment>
<dbReference type="PANTHER" id="PTHR30518:SF2">
    <property type="entry name" value="ENDOLYTIC MUREIN TRANSGLYCOSYLASE"/>
    <property type="match status" value="1"/>
</dbReference>
<dbReference type="HAMAP" id="MF_02065">
    <property type="entry name" value="MltG"/>
    <property type="match status" value="1"/>
</dbReference>